<gene>
    <name evidence="1" type="ORF">OSTLU_16823</name>
</gene>
<dbReference type="AlphaFoldDB" id="A4S2T9"/>
<evidence type="ECO:0000313" key="1">
    <source>
        <dbReference type="EMBL" id="ABO98097.1"/>
    </source>
</evidence>
<accession>A4S2T9</accession>
<dbReference type="GeneID" id="5003806"/>
<proteinExistence type="predicted"/>
<organism evidence="1 2">
    <name type="scientific">Ostreococcus lucimarinus (strain CCE9901)</name>
    <dbReference type="NCBI Taxonomy" id="436017"/>
    <lineage>
        <taxon>Eukaryota</taxon>
        <taxon>Viridiplantae</taxon>
        <taxon>Chlorophyta</taxon>
        <taxon>Mamiellophyceae</taxon>
        <taxon>Mamiellales</taxon>
        <taxon>Bathycoccaceae</taxon>
        <taxon>Ostreococcus</taxon>
    </lineage>
</organism>
<dbReference type="RefSeq" id="XP_001419804.1">
    <property type="nucleotide sequence ID" value="XM_001419767.1"/>
</dbReference>
<dbReference type="Proteomes" id="UP000001568">
    <property type="component" value="Chromosome 9"/>
</dbReference>
<dbReference type="OrthoDB" id="10433492at2759"/>
<sequence>MSLRALARAFHDSARARFDAPATTLLRAAAARIEREREASTAARDVTSAIWGVENYWRRRDVREDSEDMRALREFARVASAAAASVFVEWDSAKDKRGAATLCRALKHVIAIHKITGEPVPMDFIASLVNVASHNAVAFSPMQVSFILHDVVSAKATDILTERVIASFSHIMQVDESTPFAAVSALLWSYAKMDALKSGLVSTKHTDELHFVTRAKLDRGEKVASRDIAMNMYAVARLGAEHVGFADGDYHDVACKTLAKEIDTLNQRALLMIAWSLNTMRPSEDNVYIHSTFLDALGGAVQRSVHAFAPFELAPTMHALTSLRVTNPKLLELARDRFRADVSGYAEKPQNLTLMLWSFAAAEYDIGEDTSRMAAYAYLDVAPIASALETKTILQSLARLHFVFDEDDARVKNILDDVIERYLDEYSEADCEVLAWSLLALRVPASERLLERVGVESVANDAGDVEYVVHKPIDV</sequence>
<dbReference type="Gramene" id="ABO98097">
    <property type="protein sequence ID" value="ABO98097"/>
    <property type="gene ID" value="OSTLU_16823"/>
</dbReference>
<protein>
    <submittedName>
        <fullName evidence="1">Uncharacterized protein</fullName>
    </submittedName>
</protein>
<name>A4S2T9_OSTLU</name>
<dbReference type="EMBL" id="CP000589">
    <property type="protein sequence ID" value="ABO98097.1"/>
    <property type="molecule type" value="Genomic_DNA"/>
</dbReference>
<reference evidence="1 2" key="1">
    <citation type="journal article" date="2007" name="Proc. Natl. Acad. Sci. U.S.A.">
        <title>The tiny eukaryote Ostreococcus provides genomic insights into the paradox of plankton speciation.</title>
        <authorList>
            <person name="Palenik B."/>
            <person name="Grimwood J."/>
            <person name="Aerts A."/>
            <person name="Rouze P."/>
            <person name="Salamov A."/>
            <person name="Putnam N."/>
            <person name="Dupont C."/>
            <person name="Jorgensen R."/>
            <person name="Derelle E."/>
            <person name="Rombauts S."/>
            <person name="Zhou K."/>
            <person name="Otillar R."/>
            <person name="Merchant S.S."/>
            <person name="Podell S."/>
            <person name="Gaasterland T."/>
            <person name="Napoli C."/>
            <person name="Gendler K."/>
            <person name="Manuell A."/>
            <person name="Tai V."/>
            <person name="Vallon O."/>
            <person name="Piganeau G."/>
            <person name="Jancek S."/>
            <person name="Heijde M."/>
            <person name="Jabbari K."/>
            <person name="Bowler C."/>
            <person name="Lohr M."/>
            <person name="Robbens S."/>
            <person name="Werner G."/>
            <person name="Dubchak I."/>
            <person name="Pazour G.J."/>
            <person name="Ren Q."/>
            <person name="Paulsen I."/>
            <person name="Delwiche C."/>
            <person name="Schmutz J."/>
            <person name="Rokhsar D."/>
            <person name="Van de Peer Y."/>
            <person name="Moreau H."/>
            <person name="Grigoriev I.V."/>
        </authorList>
    </citation>
    <scope>NUCLEOTIDE SEQUENCE [LARGE SCALE GENOMIC DNA]</scope>
    <source>
        <strain evidence="1 2">CCE9901</strain>
    </source>
</reference>
<dbReference type="KEGG" id="olu:OSTLU_16823"/>
<evidence type="ECO:0000313" key="2">
    <source>
        <dbReference type="Proteomes" id="UP000001568"/>
    </source>
</evidence>
<keyword evidence="2" id="KW-1185">Reference proteome</keyword>
<dbReference type="OMA" id="LAPTMHA"/>
<dbReference type="HOGENOM" id="CLU_575407_0_0_1"/>